<comment type="caution">
    <text evidence="2">The sequence shown here is derived from an EMBL/GenBank/DDBJ whole genome shotgun (WGS) entry which is preliminary data.</text>
</comment>
<evidence type="ECO:0000259" key="1">
    <source>
        <dbReference type="Pfam" id="PF06985"/>
    </source>
</evidence>
<evidence type="ECO:0000313" key="2">
    <source>
        <dbReference type="EMBL" id="KAF2431536.1"/>
    </source>
</evidence>
<keyword evidence="3" id="KW-1185">Reference proteome</keyword>
<proteinExistence type="predicted"/>
<dbReference type="OrthoDB" id="5428863at2759"/>
<dbReference type="PANTHER" id="PTHR33112:SF1">
    <property type="entry name" value="HETEROKARYON INCOMPATIBILITY DOMAIN-CONTAINING PROTEIN"/>
    <property type="match status" value="1"/>
</dbReference>
<evidence type="ECO:0000313" key="3">
    <source>
        <dbReference type="Proteomes" id="UP000800235"/>
    </source>
</evidence>
<dbReference type="Pfam" id="PF06985">
    <property type="entry name" value="HET"/>
    <property type="match status" value="1"/>
</dbReference>
<dbReference type="InterPro" id="IPR010730">
    <property type="entry name" value="HET"/>
</dbReference>
<feature type="domain" description="Heterokaryon incompatibility" evidence="1">
    <location>
        <begin position="289"/>
        <end position="425"/>
    </location>
</feature>
<sequence length="785" mass="89355">MGGCCRGYKIVGRGLVVAVDKAITVTRPSGKSREVSRDCGVRSDADHEYASEGLKLALAKMPPQLLDRRDFNSRIHHSPYMLRTTTESSDSLCVECESLQLLPYLNGDLKLPPHTQPRLTLYHGHTLCLRKDLALVQVEAWRTSRCPVCRFLFAIIQETLYSTTTPLLSGYQLRIRVEENPLRYRVLNGSLTLVRATLAIAEEDYGRISGAYFGICASGPEIQRNCGASVRKLEVDQIDFELLSRWVRECRSSHQSSLCNRDGEELVENLRVIDCLTRRIVYAASGGQYVALSYVWGSHNIEAIDLAGNDYLAPRIPRTIEDAMKVTLQLGFQYLWVDRYCIPQGSIDFHNQIKQMDRIYMAAQVTLFAASGEGPDAGLPGVSTALRSAYHTTTISNTMLASLPWNPRQAIERSKWASRAWTFQEAVFARRRLFFVDEQVIFECAEMQCLESMHPPMVPNLELPICEYPACGISPEPWSIASMIEKYNWRVLTYETDILNAFSGVLQAYKVAEHPVFNFWGVPILPPVAKSETGEVVPIERTSLDGFVLGLCWTWSDNLLQYEHSKRPDFPTWSWAGWKWTRRFFRAYYEGKGHWHAKTDINISIELGNGTLLSWAAFETAGYPEHDILLASRFLHIDAWTVKIRLGYDKFEEEQGLDVDGYVTNNLWVILAIPDQDENMNPRWKFQLSLHGQRLRGGESSLSHLQSRQCIGIVMGDAFASGSRSQDYPFVMVVEDRGNYYERVGSTSFGFPYKCADPRDDAIHENDLVWTFDSFKLERRRMRIG</sequence>
<reference evidence="2" key="1">
    <citation type="journal article" date="2020" name="Stud. Mycol.">
        <title>101 Dothideomycetes genomes: a test case for predicting lifestyles and emergence of pathogens.</title>
        <authorList>
            <person name="Haridas S."/>
            <person name="Albert R."/>
            <person name="Binder M."/>
            <person name="Bloem J."/>
            <person name="Labutti K."/>
            <person name="Salamov A."/>
            <person name="Andreopoulos B."/>
            <person name="Baker S."/>
            <person name="Barry K."/>
            <person name="Bills G."/>
            <person name="Bluhm B."/>
            <person name="Cannon C."/>
            <person name="Castanera R."/>
            <person name="Culley D."/>
            <person name="Daum C."/>
            <person name="Ezra D."/>
            <person name="Gonzalez J."/>
            <person name="Henrissat B."/>
            <person name="Kuo A."/>
            <person name="Liang C."/>
            <person name="Lipzen A."/>
            <person name="Lutzoni F."/>
            <person name="Magnuson J."/>
            <person name="Mondo S."/>
            <person name="Nolan M."/>
            <person name="Ohm R."/>
            <person name="Pangilinan J."/>
            <person name="Park H.-J."/>
            <person name="Ramirez L."/>
            <person name="Alfaro M."/>
            <person name="Sun H."/>
            <person name="Tritt A."/>
            <person name="Yoshinaga Y."/>
            <person name="Zwiers L.-H."/>
            <person name="Turgeon B."/>
            <person name="Goodwin S."/>
            <person name="Spatafora J."/>
            <person name="Crous P."/>
            <person name="Grigoriev I."/>
        </authorList>
    </citation>
    <scope>NUCLEOTIDE SEQUENCE</scope>
    <source>
        <strain evidence="2">CBS 130266</strain>
    </source>
</reference>
<protein>
    <submittedName>
        <fullName evidence="2">HET-domain-containing protein</fullName>
    </submittedName>
</protein>
<dbReference type="PANTHER" id="PTHR33112">
    <property type="entry name" value="DOMAIN PROTEIN, PUTATIVE-RELATED"/>
    <property type="match status" value="1"/>
</dbReference>
<gene>
    <name evidence="2" type="ORF">EJ08DRAFT_659847</name>
</gene>
<name>A0A9P4NTQ2_9PEZI</name>
<accession>A0A9P4NTQ2</accession>
<dbReference type="Proteomes" id="UP000800235">
    <property type="component" value="Unassembled WGS sequence"/>
</dbReference>
<dbReference type="EMBL" id="MU007031">
    <property type="protein sequence ID" value="KAF2431536.1"/>
    <property type="molecule type" value="Genomic_DNA"/>
</dbReference>
<dbReference type="AlphaFoldDB" id="A0A9P4NTQ2"/>
<organism evidence="2 3">
    <name type="scientific">Tothia fuscella</name>
    <dbReference type="NCBI Taxonomy" id="1048955"/>
    <lineage>
        <taxon>Eukaryota</taxon>
        <taxon>Fungi</taxon>
        <taxon>Dikarya</taxon>
        <taxon>Ascomycota</taxon>
        <taxon>Pezizomycotina</taxon>
        <taxon>Dothideomycetes</taxon>
        <taxon>Pleosporomycetidae</taxon>
        <taxon>Venturiales</taxon>
        <taxon>Cylindrosympodiaceae</taxon>
        <taxon>Tothia</taxon>
    </lineage>
</organism>